<dbReference type="Proteomes" id="UP001189429">
    <property type="component" value="Unassembled WGS sequence"/>
</dbReference>
<feature type="non-terminal residue" evidence="2">
    <location>
        <position position="1"/>
    </location>
</feature>
<name>A0ABN9XC07_9DINO</name>
<evidence type="ECO:0000313" key="2">
    <source>
        <dbReference type="EMBL" id="CAK0897079.1"/>
    </source>
</evidence>
<dbReference type="EMBL" id="CAUYUJ010020281">
    <property type="protein sequence ID" value="CAK0897079.1"/>
    <property type="molecule type" value="Genomic_DNA"/>
</dbReference>
<feature type="region of interest" description="Disordered" evidence="1">
    <location>
        <begin position="1"/>
        <end position="99"/>
    </location>
</feature>
<evidence type="ECO:0000313" key="3">
    <source>
        <dbReference type="Proteomes" id="UP001189429"/>
    </source>
</evidence>
<comment type="caution">
    <text evidence="2">The sequence shown here is derived from an EMBL/GenBank/DDBJ whole genome shotgun (WGS) entry which is preliminary data.</text>
</comment>
<protein>
    <submittedName>
        <fullName evidence="2">Uncharacterized protein</fullName>
    </submittedName>
</protein>
<gene>
    <name evidence="2" type="ORF">PCOR1329_LOCUS75361</name>
</gene>
<accession>A0ABN9XC07</accession>
<keyword evidence="3" id="KW-1185">Reference proteome</keyword>
<proteinExistence type="predicted"/>
<reference evidence="2" key="1">
    <citation type="submission" date="2023-10" db="EMBL/GenBank/DDBJ databases">
        <authorList>
            <person name="Chen Y."/>
            <person name="Shah S."/>
            <person name="Dougan E. K."/>
            <person name="Thang M."/>
            <person name="Chan C."/>
        </authorList>
    </citation>
    <scope>NUCLEOTIDE SEQUENCE [LARGE SCALE GENOMIC DNA]</scope>
</reference>
<feature type="non-terminal residue" evidence="2">
    <location>
        <position position="99"/>
    </location>
</feature>
<evidence type="ECO:0000256" key="1">
    <source>
        <dbReference type="SAM" id="MobiDB-lite"/>
    </source>
</evidence>
<sequence>RSSLRHCEDEADLDAGLGGPDLPAEDGRAPAAGGVARAEAREGPRQGQGRLEGQVGEPACLERPERPRQSGQAELERQGQPCRGDLRLSWMGPVPSRTV</sequence>
<organism evidence="2 3">
    <name type="scientific">Prorocentrum cordatum</name>
    <dbReference type="NCBI Taxonomy" id="2364126"/>
    <lineage>
        <taxon>Eukaryota</taxon>
        <taxon>Sar</taxon>
        <taxon>Alveolata</taxon>
        <taxon>Dinophyceae</taxon>
        <taxon>Prorocentrales</taxon>
        <taxon>Prorocentraceae</taxon>
        <taxon>Prorocentrum</taxon>
    </lineage>
</organism>